<accession>A0A0F9I7T6</accession>
<organism evidence="1">
    <name type="scientific">marine sediment metagenome</name>
    <dbReference type="NCBI Taxonomy" id="412755"/>
    <lineage>
        <taxon>unclassified sequences</taxon>
        <taxon>metagenomes</taxon>
        <taxon>ecological metagenomes</taxon>
    </lineage>
</organism>
<gene>
    <name evidence="1" type="ORF">LCGC14_1910300</name>
</gene>
<evidence type="ECO:0000313" key="1">
    <source>
        <dbReference type="EMBL" id="KKL89880.1"/>
    </source>
</evidence>
<name>A0A0F9I7T6_9ZZZZ</name>
<proteinExistence type="predicted"/>
<reference evidence="1" key="1">
    <citation type="journal article" date="2015" name="Nature">
        <title>Complex archaea that bridge the gap between prokaryotes and eukaryotes.</title>
        <authorList>
            <person name="Spang A."/>
            <person name="Saw J.H."/>
            <person name="Jorgensen S.L."/>
            <person name="Zaremba-Niedzwiedzka K."/>
            <person name="Martijn J."/>
            <person name="Lind A.E."/>
            <person name="van Eijk R."/>
            <person name="Schleper C."/>
            <person name="Guy L."/>
            <person name="Ettema T.J."/>
        </authorList>
    </citation>
    <scope>NUCLEOTIDE SEQUENCE</scope>
</reference>
<sequence>MSVSAVPPISIKSASGNSSSVEYEIYGDYTTGSGSLNDYLVNEYGIGVPNSLLDFLGYTHWGRAFGRKTGFYAIAPPKIVRESDGGSFDLTTSESWKWIANSGSQSSNVKGVAQDGSALKIVDNVTATFYRRTKQGTGTGNWGTALSTTNPYLSTSYTSLDFTTYDYYLDLSAPP</sequence>
<comment type="caution">
    <text evidence="1">The sequence shown here is derived from an EMBL/GenBank/DDBJ whole genome shotgun (WGS) entry which is preliminary data.</text>
</comment>
<dbReference type="AlphaFoldDB" id="A0A0F9I7T6"/>
<dbReference type="EMBL" id="LAZR01020164">
    <property type="protein sequence ID" value="KKL89880.1"/>
    <property type="molecule type" value="Genomic_DNA"/>
</dbReference>
<protein>
    <submittedName>
        <fullName evidence="1">Uncharacterized protein</fullName>
    </submittedName>
</protein>